<comment type="caution">
    <text evidence="2">The sequence shown here is derived from an EMBL/GenBank/DDBJ whole genome shotgun (WGS) entry which is preliminary data.</text>
</comment>
<feature type="region of interest" description="Disordered" evidence="1">
    <location>
        <begin position="377"/>
        <end position="432"/>
    </location>
</feature>
<protein>
    <submittedName>
        <fullName evidence="2">Uncharacterized protein</fullName>
    </submittedName>
</protein>
<feature type="region of interest" description="Disordered" evidence="1">
    <location>
        <begin position="237"/>
        <end position="291"/>
    </location>
</feature>
<feature type="region of interest" description="Disordered" evidence="1">
    <location>
        <begin position="64"/>
        <end position="212"/>
    </location>
</feature>
<feature type="compositionally biased region" description="Low complexity" evidence="1">
    <location>
        <begin position="1"/>
        <end position="29"/>
    </location>
</feature>
<proteinExistence type="predicted"/>
<feature type="compositionally biased region" description="Pro residues" evidence="1">
    <location>
        <begin position="30"/>
        <end position="44"/>
    </location>
</feature>
<organism evidence="2 3">
    <name type="scientific">Rhodocollybia butyracea</name>
    <dbReference type="NCBI Taxonomy" id="206335"/>
    <lineage>
        <taxon>Eukaryota</taxon>
        <taxon>Fungi</taxon>
        <taxon>Dikarya</taxon>
        <taxon>Basidiomycota</taxon>
        <taxon>Agaricomycotina</taxon>
        <taxon>Agaricomycetes</taxon>
        <taxon>Agaricomycetidae</taxon>
        <taxon>Agaricales</taxon>
        <taxon>Marasmiineae</taxon>
        <taxon>Omphalotaceae</taxon>
        <taxon>Rhodocollybia</taxon>
    </lineage>
</organism>
<accession>A0A9P5Q443</accession>
<evidence type="ECO:0000313" key="2">
    <source>
        <dbReference type="EMBL" id="KAF9074338.1"/>
    </source>
</evidence>
<dbReference type="OrthoDB" id="3058713at2759"/>
<dbReference type="EMBL" id="JADNRY010000013">
    <property type="protein sequence ID" value="KAF9074338.1"/>
    <property type="molecule type" value="Genomic_DNA"/>
</dbReference>
<feature type="compositionally biased region" description="Polar residues" evidence="1">
    <location>
        <begin position="238"/>
        <end position="249"/>
    </location>
</feature>
<feature type="region of interest" description="Disordered" evidence="1">
    <location>
        <begin position="1"/>
        <end position="45"/>
    </location>
</feature>
<feature type="compositionally biased region" description="Low complexity" evidence="1">
    <location>
        <begin position="85"/>
        <end position="94"/>
    </location>
</feature>
<reference evidence="2" key="1">
    <citation type="submission" date="2020-11" db="EMBL/GenBank/DDBJ databases">
        <authorList>
            <consortium name="DOE Joint Genome Institute"/>
            <person name="Ahrendt S."/>
            <person name="Riley R."/>
            <person name="Andreopoulos W."/>
            <person name="Labutti K."/>
            <person name="Pangilinan J."/>
            <person name="Ruiz-Duenas F.J."/>
            <person name="Barrasa J.M."/>
            <person name="Sanchez-Garcia M."/>
            <person name="Camarero S."/>
            <person name="Miyauchi S."/>
            <person name="Serrano A."/>
            <person name="Linde D."/>
            <person name="Babiker R."/>
            <person name="Drula E."/>
            <person name="Ayuso-Fernandez I."/>
            <person name="Pacheco R."/>
            <person name="Padilla G."/>
            <person name="Ferreira P."/>
            <person name="Barriuso J."/>
            <person name="Kellner H."/>
            <person name="Castanera R."/>
            <person name="Alfaro M."/>
            <person name="Ramirez L."/>
            <person name="Pisabarro A.G."/>
            <person name="Kuo A."/>
            <person name="Tritt A."/>
            <person name="Lipzen A."/>
            <person name="He G."/>
            <person name="Yan M."/>
            <person name="Ng V."/>
            <person name="Cullen D."/>
            <person name="Martin F."/>
            <person name="Rosso M.-N."/>
            <person name="Henrissat B."/>
            <person name="Hibbett D."/>
            <person name="Martinez A.T."/>
            <person name="Grigoriev I.V."/>
        </authorList>
    </citation>
    <scope>NUCLEOTIDE SEQUENCE</scope>
    <source>
        <strain evidence="2">AH 40177</strain>
    </source>
</reference>
<evidence type="ECO:0000313" key="3">
    <source>
        <dbReference type="Proteomes" id="UP000772434"/>
    </source>
</evidence>
<dbReference type="Proteomes" id="UP000772434">
    <property type="component" value="Unassembled WGS sequence"/>
</dbReference>
<feature type="compositionally biased region" description="Pro residues" evidence="1">
    <location>
        <begin position="412"/>
        <end position="426"/>
    </location>
</feature>
<gene>
    <name evidence="2" type="ORF">BDP27DRAFT_184283</name>
</gene>
<feature type="compositionally biased region" description="Low complexity" evidence="1">
    <location>
        <begin position="254"/>
        <end position="279"/>
    </location>
</feature>
<sequence>MAPQHVQSQPQHPHAQPRPMSSMSSAPSTPISPYPMMGHPPPMPNMQNMQNPNMFGQMGGGIGGIPHQAPRMQHPPYNPAQFGFPPSMHGHAGPSGPPPHGPNAHPHNHGPGGHGLAPSALPRSFTGGGHNNGPSLYDPATNFSRVGLGERVVPGAPGERSAPAPIGPPQKLTSLPSNSNTNIGAGPSSALVTGSSPIAPNPPRRMSVALGPIGSGAPITPVTPIAPIGPPIAPIARPSNSASTVTSESIGAGPSTSISTSVPSSSSNSPIRRSPARRSPSPKRVLGSKALAAEDDEVVPVSKGVRRGVGLGGRSGSVSQGINISSMGWGPNSPQRSAPVGGMPIGVPIGTPMSSGGPWGPPHLSPVGPVGMGFHVGPGAMNGPSGFGPPRSAGLWGNSLGNAEWPQSYPSPGNPSPGPNATPPPQAQTSEN</sequence>
<evidence type="ECO:0000256" key="1">
    <source>
        <dbReference type="SAM" id="MobiDB-lite"/>
    </source>
</evidence>
<keyword evidence="3" id="KW-1185">Reference proteome</keyword>
<dbReference type="AlphaFoldDB" id="A0A9P5Q443"/>
<feature type="compositionally biased region" description="Polar residues" evidence="1">
    <location>
        <begin position="171"/>
        <end position="183"/>
    </location>
</feature>
<name>A0A9P5Q443_9AGAR</name>